<evidence type="ECO:0000313" key="7">
    <source>
        <dbReference type="Proteomes" id="UP000631034"/>
    </source>
</evidence>
<feature type="binding site" evidence="5">
    <location>
        <position position="73"/>
    </location>
    <ligand>
        <name>Zn(2+)</name>
        <dbReference type="ChEBI" id="CHEBI:29105"/>
    </ligand>
</feature>
<comment type="similarity">
    <text evidence="1 5">Belongs to the HypA/HybF family.</text>
</comment>
<sequence length="117" mass="12796">MHEMALAEGVRSIVDNAARAHRIRGLEAVVLEIGQLSCVDPEALRFALGLALRGSAAERARIEIESIPGEGWCLACDRNVPLASRADACPSCGSHRIQPLRGTEMRVRELLLQKNRQ</sequence>
<dbReference type="PROSITE" id="PS01249">
    <property type="entry name" value="HYPA"/>
    <property type="match status" value="1"/>
</dbReference>
<reference evidence="6" key="1">
    <citation type="submission" date="2020-10" db="EMBL/GenBank/DDBJ databases">
        <title>Genome sequence of the unusual species of purple photosynthetic bacteria, Phaeovibrio sulfidiphilus DSM 23193, type strain.</title>
        <authorList>
            <person name="Kyndt J.A."/>
            <person name="Meyer T.E."/>
        </authorList>
    </citation>
    <scope>NUCLEOTIDE SEQUENCE</scope>
    <source>
        <strain evidence="6">DSM 23193</strain>
    </source>
</reference>
<dbReference type="HAMAP" id="MF_00213">
    <property type="entry name" value="HypA_HybF"/>
    <property type="match status" value="1"/>
</dbReference>
<gene>
    <name evidence="5 6" type="primary">hypA</name>
    <name evidence="6" type="ORF">IHV25_02315</name>
</gene>
<comment type="function">
    <text evidence="5">Involved in the maturation of [NiFe] hydrogenases. Required for nickel insertion into the metal center of the hydrogenase.</text>
</comment>
<dbReference type="GO" id="GO:0051604">
    <property type="term" value="P:protein maturation"/>
    <property type="evidence" value="ECO:0007669"/>
    <property type="project" value="InterPro"/>
</dbReference>
<dbReference type="Gene3D" id="3.30.2320.80">
    <property type="match status" value="1"/>
</dbReference>
<feature type="binding site" evidence="5">
    <location>
        <position position="89"/>
    </location>
    <ligand>
        <name>Zn(2+)</name>
        <dbReference type="ChEBI" id="CHEBI:29105"/>
    </ligand>
</feature>
<dbReference type="RefSeq" id="WP_192533343.1">
    <property type="nucleotide sequence ID" value="NZ_JACZHT010000001.1"/>
</dbReference>
<evidence type="ECO:0000256" key="3">
    <source>
        <dbReference type="ARBA" id="ARBA00022723"/>
    </source>
</evidence>
<dbReference type="GO" id="GO:0008270">
    <property type="term" value="F:zinc ion binding"/>
    <property type="evidence" value="ECO:0007669"/>
    <property type="project" value="UniProtKB-UniRule"/>
</dbReference>
<dbReference type="PANTHER" id="PTHR34535:SF3">
    <property type="entry name" value="HYDROGENASE MATURATION FACTOR HYPA"/>
    <property type="match status" value="1"/>
</dbReference>
<dbReference type="InterPro" id="IPR000688">
    <property type="entry name" value="HypA/HybF"/>
</dbReference>
<keyword evidence="2 5" id="KW-0533">Nickel</keyword>
<keyword evidence="4 5" id="KW-0862">Zinc</keyword>
<evidence type="ECO:0000313" key="6">
    <source>
        <dbReference type="EMBL" id="MBE1236487.1"/>
    </source>
</evidence>
<dbReference type="InterPro" id="IPR020538">
    <property type="entry name" value="Hydgase_Ni_incorp_HypA/HybF_CS"/>
</dbReference>
<dbReference type="GO" id="GO:0016151">
    <property type="term" value="F:nickel cation binding"/>
    <property type="evidence" value="ECO:0007669"/>
    <property type="project" value="UniProtKB-UniRule"/>
</dbReference>
<organism evidence="6 7">
    <name type="scientific">Phaeovibrio sulfidiphilus</name>
    <dbReference type="NCBI Taxonomy" id="1220600"/>
    <lineage>
        <taxon>Bacteria</taxon>
        <taxon>Pseudomonadati</taxon>
        <taxon>Pseudomonadota</taxon>
        <taxon>Alphaproteobacteria</taxon>
        <taxon>Rhodospirillales</taxon>
        <taxon>Rhodospirillaceae</taxon>
        <taxon>Phaeovibrio</taxon>
    </lineage>
</organism>
<proteinExistence type="inferred from homology"/>
<name>A0A8J6YNY7_9PROT</name>
<protein>
    <recommendedName>
        <fullName evidence="5">Hydrogenase maturation factor HypA</fullName>
    </recommendedName>
</protein>
<comment type="caution">
    <text evidence="6">The sequence shown here is derived from an EMBL/GenBank/DDBJ whole genome shotgun (WGS) entry which is preliminary data.</text>
</comment>
<keyword evidence="3 5" id="KW-0479">Metal-binding</keyword>
<feature type="binding site" evidence="5">
    <location>
        <position position="2"/>
    </location>
    <ligand>
        <name>Ni(2+)</name>
        <dbReference type="ChEBI" id="CHEBI:49786"/>
    </ligand>
</feature>
<accession>A0A8J6YNY7</accession>
<evidence type="ECO:0000256" key="1">
    <source>
        <dbReference type="ARBA" id="ARBA00010748"/>
    </source>
</evidence>
<evidence type="ECO:0000256" key="4">
    <source>
        <dbReference type="ARBA" id="ARBA00022833"/>
    </source>
</evidence>
<feature type="binding site" evidence="5">
    <location>
        <position position="92"/>
    </location>
    <ligand>
        <name>Zn(2+)</name>
        <dbReference type="ChEBI" id="CHEBI:29105"/>
    </ligand>
</feature>
<dbReference type="PANTHER" id="PTHR34535">
    <property type="entry name" value="HYDROGENASE MATURATION FACTOR HYPA"/>
    <property type="match status" value="1"/>
</dbReference>
<evidence type="ECO:0000256" key="2">
    <source>
        <dbReference type="ARBA" id="ARBA00022596"/>
    </source>
</evidence>
<keyword evidence="7" id="KW-1185">Reference proteome</keyword>
<dbReference type="EMBL" id="JACZHT010000001">
    <property type="protein sequence ID" value="MBE1236487.1"/>
    <property type="molecule type" value="Genomic_DNA"/>
</dbReference>
<evidence type="ECO:0000256" key="5">
    <source>
        <dbReference type="HAMAP-Rule" id="MF_00213"/>
    </source>
</evidence>
<dbReference type="AlphaFoldDB" id="A0A8J6YNY7"/>
<dbReference type="NCBIfam" id="TIGR00100">
    <property type="entry name" value="hypA"/>
    <property type="match status" value="1"/>
</dbReference>
<dbReference type="Pfam" id="PF01155">
    <property type="entry name" value="HypA"/>
    <property type="match status" value="1"/>
</dbReference>
<feature type="binding site" evidence="5">
    <location>
        <position position="76"/>
    </location>
    <ligand>
        <name>Zn(2+)</name>
        <dbReference type="ChEBI" id="CHEBI:29105"/>
    </ligand>
</feature>
<dbReference type="Proteomes" id="UP000631034">
    <property type="component" value="Unassembled WGS sequence"/>
</dbReference>
<dbReference type="PIRSF" id="PIRSF004761">
    <property type="entry name" value="Hydrgn_mat_HypA"/>
    <property type="match status" value="1"/>
</dbReference>